<evidence type="ECO:0000256" key="1">
    <source>
        <dbReference type="ARBA" id="ARBA00023015"/>
    </source>
</evidence>
<dbReference type="Pfam" id="PF00717">
    <property type="entry name" value="Peptidase_S24"/>
    <property type="match status" value="1"/>
</dbReference>
<dbReference type="InterPro" id="IPR015927">
    <property type="entry name" value="Peptidase_S24_S26A/B/C"/>
</dbReference>
<dbReference type="InterPro" id="IPR039418">
    <property type="entry name" value="LexA-like"/>
</dbReference>
<dbReference type="EMBL" id="BK015784">
    <property type="protein sequence ID" value="DAE24780.1"/>
    <property type="molecule type" value="Genomic_DNA"/>
</dbReference>
<accession>A0A8S5R1H4</accession>
<dbReference type="Pfam" id="PF01381">
    <property type="entry name" value="HTH_3"/>
    <property type="match status" value="1"/>
</dbReference>
<evidence type="ECO:0000259" key="4">
    <source>
        <dbReference type="PROSITE" id="PS50943"/>
    </source>
</evidence>
<dbReference type="GO" id="GO:0003677">
    <property type="term" value="F:DNA binding"/>
    <property type="evidence" value="ECO:0007669"/>
    <property type="project" value="UniProtKB-KW"/>
</dbReference>
<keyword evidence="3" id="KW-0804">Transcription</keyword>
<dbReference type="InterPro" id="IPR010982">
    <property type="entry name" value="Lambda_DNA-bd_dom_sf"/>
</dbReference>
<evidence type="ECO:0000256" key="3">
    <source>
        <dbReference type="ARBA" id="ARBA00023163"/>
    </source>
</evidence>
<dbReference type="PANTHER" id="PTHR40661">
    <property type="match status" value="1"/>
</dbReference>
<name>A0A8S5R1H4_9CAUD</name>
<dbReference type="PROSITE" id="PS50943">
    <property type="entry name" value="HTH_CROC1"/>
    <property type="match status" value="1"/>
</dbReference>
<proteinExistence type="predicted"/>
<evidence type="ECO:0000313" key="5">
    <source>
        <dbReference type="EMBL" id="DAE24780.1"/>
    </source>
</evidence>
<protein>
    <submittedName>
        <fullName evidence="5">Repressor protein CI</fullName>
    </submittedName>
</protein>
<dbReference type="InterPro" id="IPR001387">
    <property type="entry name" value="Cro/C1-type_HTH"/>
</dbReference>
<dbReference type="SMART" id="SM00530">
    <property type="entry name" value="HTH_XRE"/>
    <property type="match status" value="1"/>
</dbReference>
<dbReference type="CDD" id="cd06529">
    <property type="entry name" value="S24_LexA-like"/>
    <property type="match status" value="1"/>
</dbReference>
<evidence type="ECO:0000256" key="2">
    <source>
        <dbReference type="ARBA" id="ARBA00023125"/>
    </source>
</evidence>
<keyword evidence="1" id="KW-0805">Transcription regulation</keyword>
<reference evidence="5" key="1">
    <citation type="journal article" date="2021" name="Proc. Natl. Acad. Sci. U.S.A.">
        <title>A Catalog of Tens of Thousands of Viruses from Human Metagenomes Reveals Hidden Associations with Chronic Diseases.</title>
        <authorList>
            <person name="Tisza M.J."/>
            <person name="Buck C.B."/>
        </authorList>
    </citation>
    <scope>NUCLEOTIDE SEQUENCE</scope>
    <source>
        <strain evidence="5">CteBs22</strain>
    </source>
</reference>
<keyword evidence="2" id="KW-0238">DNA-binding</keyword>
<dbReference type="InterPro" id="IPR036286">
    <property type="entry name" value="LexA/Signal_pep-like_sf"/>
</dbReference>
<sequence>MQGFPHRISMKAKNVTQVQLAKELGVSRQTVARWVAGYPISEKNIKKLAEFFDVPEEVIRYGKKEASSCVSIYDEEDLPPDDVVVIKEYKLTFGAHSDGVIAEPEWVLDEEGEEYWYKRSFFQERHLNPNRCKRASVHGDSMEPIICDRDKIMFYEELDPRPGCVIIADGQIYTMSIDGLLKIKRLSRTKDGIIVRSDNSELYPPEIFTREDVDRLRIFGRVIEINRTLLR</sequence>
<organism evidence="5">
    <name type="scientific">Myoviridae sp. cteBs22</name>
    <dbReference type="NCBI Taxonomy" id="2826675"/>
    <lineage>
        <taxon>Viruses</taxon>
        <taxon>Duplodnaviria</taxon>
        <taxon>Heunggongvirae</taxon>
        <taxon>Uroviricota</taxon>
        <taxon>Caudoviricetes</taxon>
    </lineage>
</organism>
<dbReference type="Gene3D" id="1.10.260.40">
    <property type="entry name" value="lambda repressor-like DNA-binding domains"/>
    <property type="match status" value="1"/>
</dbReference>
<dbReference type="Gene3D" id="2.10.109.10">
    <property type="entry name" value="Umud Fragment, subunit A"/>
    <property type="match status" value="1"/>
</dbReference>
<dbReference type="SUPFAM" id="SSF47413">
    <property type="entry name" value="lambda repressor-like DNA-binding domains"/>
    <property type="match status" value="1"/>
</dbReference>
<dbReference type="CDD" id="cd00093">
    <property type="entry name" value="HTH_XRE"/>
    <property type="match status" value="1"/>
</dbReference>
<feature type="domain" description="HTH cro/C1-type" evidence="4">
    <location>
        <begin position="11"/>
        <end position="59"/>
    </location>
</feature>
<dbReference type="PANTHER" id="PTHR40661:SF3">
    <property type="entry name" value="FELS-1 PROPHAGE TRANSCRIPTIONAL REGULATOR"/>
    <property type="match status" value="1"/>
</dbReference>
<dbReference type="SUPFAM" id="SSF51306">
    <property type="entry name" value="LexA/Signal peptidase"/>
    <property type="match status" value="1"/>
</dbReference>